<dbReference type="InterPro" id="IPR009057">
    <property type="entry name" value="Homeodomain-like_sf"/>
</dbReference>
<dbReference type="CDD" id="cd00167">
    <property type="entry name" value="SANT"/>
    <property type="match status" value="1"/>
</dbReference>
<dbReference type="Proteomes" id="UP000278143">
    <property type="component" value="Unassembled WGS sequence"/>
</dbReference>
<dbReference type="InterPro" id="IPR051575">
    <property type="entry name" value="Myb-like_DNA-bd"/>
</dbReference>
<feature type="region of interest" description="Disordered" evidence="5">
    <location>
        <begin position="185"/>
        <end position="206"/>
    </location>
</feature>
<dbReference type="GO" id="GO:0019185">
    <property type="term" value="C:snRNA-activating protein complex"/>
    <property type="evidence" value="ECO:0007669"/>
    <property type="project" value="TreeGrafter"/>
</dbReference>
<dbReference type="EMBL" id="KZ989154">
    <property type="protein sequence ID" value="RKP27771.1"/>
    <property type="molecule type" value="Genomic_DNA"/>
</dbReference>
<evidence type="ECO:0000256" key="5">
    <source>
        <dbReference type="SAM" id="MobiDB-lite"/>
    </source>
</evidence>
<feature type="domain" description="Myb-like" evidence="6">
    <location>
        <begin position="538"/>
        <end position="591"/>
    </location>
</feature>
<dbReference type="GO" id="GO:0001006">
    <property type="term" value="F:RNA polymerase III type 3 promoter sequence-specific DNA binding"/>
    <property type="evidence" value="ECO:0007669"/>
    <property type="project" value="TreeGrafter"/>
</dbReference>
<feature type="compositionally biased region" description="Acidic residues" evidence="5">
    <location>
        <begin position="423"/>
        <end position="438"/>
    </location>
</feature>
<sequence length="649" mass="72208">MASPEAVASELESTPTPPPILLEQLSPRSVEVAGEEVEARQHTHASMADDDVDAEACHMCSYAYVGDSSERDSDDVLGVEYVHGDRDHALQEMTRRLQQKIMAWDGDARWRVDLWKQPASSGGGSGGDDGLGNTQYIEYQVQAMNEQQVRYALTEAMLRIKRYEMIMRRQRVELEKQIEQLQQHYAHKNDDGDDDPPYQSMMQRRHGKQQERELQHAVELRLKAQEVRALSKRVNLLKADMQEKMKSEPEAIERLKQIEAATLDDRKVHLKEQRALRRKRVCICQLRASESKVHYAQECIVGLRGQLLEYQRTYGILHASGEKPSTTDGQVRVDSTAAAAAVDHDYYKMDAAYEDRSGLDNLASVAERLMHSDQQSTAADMATPPPSQTDTVIIGGDSNSNSIEHGTAGSPSDGVHDAVAAEDAVEADDFSTESEEGLPEPGTKRKQLASTRSCSYPTMSTTRTHAAAQLPVYLRSAAWSSDMLASTRESLSRPLVRPLASSPAQHHPSTSAVVSHEPAAKMAPIRIPRSHSVQIPPRPRVVHVRWTQVEDELLRRAVEEFGELGGSWNLIASRVPGRSSSQCRHRWFRIRTSEAQRRQTKLGRPRLATANKLPRRTASLTLETAGGVELLGSSSEEDVHAVDAMENAA</sequence>
<dbReference type="GO" id="GO:0042796">
    <property type="term" value="P:snRNA transcription by RNA polymerase III"/>
    <property type="evidence" value="ECO:0007669"/>
    <property type="project" value="TreeGrafter"/>
</dbReference>
<dbReference type="AlphaFoldDB" id="A0A4P9Z7A2"/>
<dbReference type="Pfam" id="PF00249">
    <property type="entry name" value="Myb_DNA-binding"/>
    <property type="match status" value="1"/>
</dbReference>
<dbReference type="Gene3D" id="1.10.10.60">
    <property type="entry name" value="Homeodomain-like"/>
    <property type="match status" value="1"/>
</dbReference>
<evidence type="ECO:0000256" key="2">
    <source>
        <dbReference type="ARBA" id="ARBA00023125"/>
    </source>
</evidence>
<proteinExistence type="predicted"/>
<evidence type="ECO:0000256" key="3">
    <source>
        <dbReference type="ARBA" id="ARBA00023163"/>
    </source>
</evidence>
<dbReference type="InterPro" id="IPR001005">
    <property type="entry name" value="SANT/Myb"/>
</dbReference>
<dbReference type="OrthoDB" id="2143914at2759"/>
<dbReference type="PANTHER" id="PTHR46621">
    <property type="entry name" value="SNRNA-ACTIVATING PROTEIN COMPLEX SUBUNIT 4"/>
    <property type="match status" value="1"/>
</dbReference>
<evidence type="ECO:0000259" key="7">
    <source>
        <dbReference type="PROSITE" id="PS51294"/>
    </source>
</evidence>
<keyword evidence="1" id="KW-0805">Transcription regulation</keyword>
<accession>A0A4P9Z7A2</accession>
<keyword evidence="9" id="KW-1185">Reference proteome</keyword>
<evidence type="ECO:0000259" key="6">
    <source>
        <dbReference type="PROSITE" id="PS50090"/>
    </source>
</evidence>
<dbReference type="InterPro" id="IPR017930">
    <property type="entry name" value="Myb_dom"/>
</dbReference>
<keyword evidence="3" id="KW-0804">Transcription</keyword>
<feature type="region of interest" description="Disordered" evidence="5">
    <location>
        <begin position="1"/>
        <end position="25"/>
    </location>
</feature>
<evidence type="ECO:0000313" key="9">
    <source>
        <dbReference type="Proteomes" id="UP000278143"/>
    </source>
</evidence>
<dbReference type="SUPFAM" id="SSF46689">
    <property type="entry name" value="Homeodomain-like"/>
    <property type="match status" value="1"/>
</dbReference>
<dbReference type="PROSITE" id="PS50090">
    <property type="entry name" value="MYB_LIKE"/>
    <property type="match status" value="1"/>
</dbReference>
<feature type="region of interest" description="Disordered" evidence="5">
    <location>
        <begin position="499"/>
        <end position="518"/>
    </location>
</feature>
<dbReference type="SMART" id="SM00717">
    <property type="entry name" value="SANT"/>
    <property type="match status" value="1"/>
</dbReference>
<dbReference type="GO" id="GO:0042795">
    <property type="term" value="P:snRNA transcription by RNA polymerase II"/>
    <property type="evidence" value="ECO:0007669"/>
    <property type="project" value="TreeGrafter"/>
</dbReference>
<feature type="compositionally biased region" description="Polar residues" evidence="5">
    <location>
        <begin position="448"/>
        <end position="458"/>
    </location>
</feature>
<organism evidence="8 9">
    <name type="scientific">Syncephalis pseudoplumigaleata</name>
    <dbReference type="NCBI Taxonomy" id="1712513"/>
    <lineage>
        <taxon>Eukaryota</taxon>
        <taxon>Fungi</taxon>
        <taxon>Fungi incertae sedis</taxon>
        <taxon>Zoopagomycota</taxon>
        <taxon>Zoopagomycotina</taxon>
        <taxon>Zoopagomycetes</taxon>
        <taxon>Zoopagales</taxon>
        <taxon>Piptocephalidaceae</taxon>
        <taxon>Syncephalis</taxon>
    </lineage>
</organism>
<keyword evidence="4" id="KW-0539">Nucleus</keyword>
<feature type="domain" description="HTH myb-type" evidence="7">
    <location>
        <begin position="538"/>
        <end position="595"/>
    </location>
</feature>
<gene>
    <name evidence="8" type="ORF">SYNPS1DRAFT_26591</name>
</gene>
<protein>
    <submittedName>
        <fullName evidence="8">Uncharacterized protein</fullName>
    </submittedName>
</protein>
<evidence type="ECO:0000256" key="1">
    <source>
        <dbReference type="ARBA" id="ARBA00023015"/>
    </source>
</evidence>
<feature type="compositionally biased region" description="Polar residues" evidence="5">
    <location>
        <begin position="502"/>
        <end position="513"/>
    </location>
</feature>
<evidence type="ECO:0000313" key="8">
    <source>
        <dbReference type="EMBL" id="RKP27771.1"/>
    </source>
</evidence>
<name>A0A4P9Z7A2_9FUNG</name>
<dbReference type="GO" id="GO:0000978">
    <property type="term" value="F:RNA polymerase II cis-regulatory region sequence-specific DNA binding"/>
    <property type="evidence" value="ECO:0007669"/>
    <property type="project" value="TreeGrafter"/>
</dbReference>
<evidence type="ECO:0000256" key="4">
    <source>
        <dbReference type="ARBA" id="ARBA00023242"/>
    </source>
</evidence>
<keyword evidence="2" id="KW-0238">DNA-binding</keyword>
<feature type="region of interest" description="Disordered" evidence="5">
    <location>
        <begin position="372"/>
        <end position="458"/>
    </location>
</feature>
<dbReference type="PANTHER" id="PTHR46621:SF1">
    <property type="entry name" value="SNRNA-ACTIVATING PROTEIN COMPLEX SUBUNIT 4"/>
    <property type="match status" value="1"/>
</dbReference>
<reference evidence="9" key="1">
    <citation type="journal article" date="2018" name="Nat. Microbiol.">
        <title>Leveraging single-cell genomics to expand the fungal tree of life.</title>
        <authorList>
            <person name="Ahrendt S.R."/>
            <person name="Quandt C.A."/>
            <person name="Ciobanu D."/>
            <person name="Clum A."/>
            <person name="Salamov A."/>
            <person name="Andreopoulos B."/>
            <person name="Cheng J.F."/>
            <person name="Woyke T."/>
            <person name="Pelin A."/>
            <person name="Henrissat B."/>
            <person name="Reynolds N.K."/>
            <person name="Benny G.L."/>
            <person name="Smith M.E."/>
            <person name="James T.Y."/>
            <person name="Grigoriev I.V."/>
        </authorList>
    </citation>
    <scope>NUCLEOTIDE SEQUENCE [LARGE SCALE GENOMIC DNA]</scope>
    <source>
        <strain evidence="9">Benny S71-1</strain>
    </source>
</reference>
<dbReference type="PROSITE" id="PS51294">
    <property type="entry name" value="HTH_MYB"/>
    <property type="match status" value="1"/>
</dbReference>